<dbReference type="InterPro" id="IPR003607">
    <property type="entry name" value="HD/PDEase_dom"/>
</dbReference>
<dbReference type="AlphaFoldDB" id="M1KB40"/>
<dbReference type="VEuPathDB" id="MicrosporidiaDB:AEWD_030020"/>
<dbReference type="Gene3D" id="1.10.3210.10">
    <property type="entry name" value="Hypothetical protein af1432"/>
    <property type="match status" value="1"/>
</dbReference>
<organism evidence="2">
    <name type="scientific">Encephalitozoon cuniculi</name>
    <name type="common">Microsporidian parasite</name>
    <dbReference type="NCBI Taxonomy" id="6035"/>
    <lineage>
        <taxon>Eukaryota</taxon>
        <taxon>Fungi</taxon>
        <taxon>Fungi incertae sedis</taxon>
        <taxon>Microsporidia</taxon>
        <taxon>Unikaryonidae</taxon>
        <taxon>Encephalitozoon</taxon>
    </lineage>
</organism>
<gene>
    <name evidence="2" type="ORF">ECU03_0100</name>
</gene>
<dbReference type="VEuPathDB" id="MicrosporidiaDB:ECU03_0100"/>
<dbReference type="SUPFAM" id="SSF109604">
    <property type="entry name" value="HD-domain/PDEase-like"/>
    <property type="match status" value="1"/>
</dbReference>
<name>M1KB40_ENCCN</name>
<protein>
    <submittedName>
        <fullName evidence="2">Uncharacterized protein</fullName>
    </submittedName>
</protein>
<dbReference type="GO" id="GO:0006203">
    <property type="term" value="P:dGTP catabolic process"/>
    <property type="evidence" value="ECO:0007669"/>
    <property type="project" value="TreeGrafter"/>
</dbReference>
<proteinExistence type="predicted"/>
<feature type="chain" id="PRO_5004015229" evidence="1">
    <location>
        <begin position="19"/>
        <end position="521"/>
    </location>
</feature>
<dbReference type="CDD" id="cd00077">
    <property type="entry name" value="HDc"/>
    <property type="match status" value="1"/>
</dbReference>
<dbReference type="InterPro" id="IPR050135">
    <property type="entry name" value="dGTPase-like"/>
</dbReference>
<reference evidence="2" key="1">
    <citation type="journal article" date="2013" name="Eukaryot. Cell">
        <title>Extremely Reduced Levels of Heterozygosity in the Vertebrate Pathogen Encephalitozoon cuniculi.</title>
        <authorList>
            <person name="Selman M."/>
            <person name="Sak B."/>
            <person name="Kvac M."/>
            <person name="Farinelli L."/>
            <person name="Weiss L.M."/>
            <person name="Corradi N."/>
        </authorList>
    </citation>
    <scope>NUCLEOTIDE SEQUENCE</scope>
</reference>
<evidence type="ECO:0000313" key="2">
    <source>
        <dbReference type="EMBL" id="AGE96557.1"/>
    </source>
</evidence>
<dbReference type="GO" id="GO:0008832">
    <property type="term" value="F:dGTPase activity"/>
    <property type="evidence" value="ECO:0007669"/>
    <property type="project" value="TreeGrafter"/>
</dbReference>
<dbReference type="VEuPathDB" id="MicrosporidiaDB:AEWQ_030020"/>
<dbReference type="PANTHER" id="PTHR11373">
    <property type="entry name" value="DEOXYNUCLEOSIDE TRIPHOSPHATE TRIPHOSPHOHYDROLASE"/>
    <property type="match status" value="1"/>
</dbReference>
<dbReference type="PANTHER" id="PTHR11373:SF4">
    <property type="entry name" value="DEOXYNUCLEOSIDE TRIPHOSPHATE TRIPHOSPHOHYDROLASE SAMHD1"/>
    <property type="match status" value="1"/>
</dbReference>
<dbReference type="EMBL" id="KC513623">
    <property type="protein sequence ID" value="AGE96557.1"/>
    <property type="molecule type" value="Genomic_DNA"/>
</dbReference>
<keyword evidence="1" id="KW-0732">Signal</keyword>
<sequence length="521" mass="59837">MKPAYLHLILLFLPLSVSREIPDMRDILYEDFHKEMQDPPTPLIIDLMSTDLFRRLDRVAQLGLRNLLFTHANITRGAHCRGTRTMSSIYVNILNKNSCSESCITPVQSHAIQVASLLHDIGHGPYSHLFEYTVTGMVHSNPEIYHDDEKKDSAKPWSHEMQSLRIARCLLQTNDLVRKYNLPHDFADAVCDMIQGLSRDDHAKKYASSPDFNKYVIFTIVNGDAEASLDTDKFDYMRRDSYLCCRPGYANLVSQAVSGIMLGSRIEHDRIVYSIRCAESLVVFSHCVYLNYRYLYYNPQAGGLDLVLQDILTRLLSHANLTRYLQDINSFSILDDMFIARLWDKGSHVDIQHLLDRFNARDSYEFIGYRDYPYPPETSPNHDLTNLRRSIADIKHTFSEALGKTQCEITNDDYVLVAFNFAHILKGNGTKNILAKVLFHDPIPNPESFYSHKPHLDKYFSTPGCTPLFKPIENADSLAAAYEADDIPFYWGSIQLRLYARTVDNEKTAELKRLFKNVILN</sequence>
<accession>M1KB40</accession>
<feature type="signal peptide" evidence="1">
    <location>
        <begin position="1"/>
        <end position="18"/>
    </location>
</feature>
<dbReference type="VEuPathDB" id="MicrosporidiaDB:M970_030020"/>
<evidence type="ECO:0000256" key="1">
    <source>
        <dbReference type="SAM" id="SignalP"/>
    </source>
</evidence>
<dbReference type="VEuPathDB" id="MicrosporidiaDB:AEWR_030020"/>